<accession>A0A0R2JU31</accession>
<keyword evidence="2" id="KW-1185">Reference proteome</keyword>
<evidence type="ECO:0000313" key="1">
    <source>
        <dbReference type="EMBL" id="KRN78540.1"/>
    </source>
</evidence>
<dbReference type="STRING" id="53444.AYR59_04060"/>
<reference evidence="1 2" key="1">
    <citation type="journal article" date="2015" name="Genome Announc.">
        <title>Expanding the biotechnology potential of lactobacilli through comparative genomics of 213 strains and associated genera.</title>
        <authorList>
            <person name="Sun Z."/>
            <person name="Harris H.M."/>
            <person name="McCann A."/>
            <person name="Guo C."/>
            <person name="Argimon S."/>
            <person name="Zhang W."/>
            <person name="Yang X."/>
            <person name="Jeffery I.B."/>
            <person name="Cooney J.C."/>
            <person name="Kagawa T.F."/>
            <person name="Liu W."/>
            <person name="Song Y."/>
            <person name="Salvetti E."/>
            <person name="Wrobel A."/>
            <person name="Rasinkangas P."/>
            <person name="Parkhill J."/>
            <person name="Rea M.C."/>
            <person name="O'Sullivan O."/>
            <person name="Ritari J."/>
            <person name="Douillard F.P."/>
            <person name="Paul Ross R."/>
            <person name="Yang R."/>
            <person name="Briner A.E."/>
            <person name="Felis G.E."/>
            <person name="de Vos W.M."/>
            <person name="Barrangou R."/>
            <person name="Klaenhammer T.R."/>
            <person name="Caufield P.W."/>
            <person name="Cui Y."/>
            <person name="Zhang H."/>
            <person name="O'Toole P.W."/>
        </authorList>
    </citation>
    <scope>NUCLEOTIDE SEQUENCE [LARGE SCALE GENOMIC DNA]</scope>
    <source>
        <strain evidence="1 2">DSM 20690</strain>
    </source>
</reference>
<organism evidence="1 2">
    <name type="scientific">Fructilactobacillus lindneri DSM 20690 = JCM 11027</name>
    <dbReference type="NCBI Taxonomy" id="1122148"/>
    <lineage>
        <taxon>Bacteria</taxon>
        <taxon>Bacillati</taxon>
        <taxon>Bacillota</taxon>
        <taxon>Bacilli</taxon>
        <taxon>Lactobacillales</taxon>
        <taxon>Lactobacillaceae</taxon>
        <taxon>Fructilactobacillus</taxon>
    </lineage>
</organism>
<dbReference type="EMBL" id="JQBT01000033">
    <property type="protein sequence ID" value="KRN78540.1"/>
    <property type="molecule type" value="Genomic_DNA"/>
</dbReference>
<comment type="caution">
    <text evidence="1">The sequence shown here is derived from an EMBL/GenBank/DDBJ whole genome shotgun (WGS) entry which is preliminary data.</text>
</comment>
<dbReference type="AlphaFoldDB" id="A0A0R2JU31"/>
<dbReference type="PATRIC" id="fig|1122148.6.peg.839"/>
<sequence length="70" mass="7991">MTGGNTLVKTKEEYTALLDKLRDGEIETLTITPSEFFVFQQAFMDYKTRKRIVGRAGNKGIVVYHYAQNS</sequence>
<dbReference type="Proteomes" id="UP000051565">
    <property type="component" value="Unassembled WGS sequence"/>
</dbReference>
<proteinExistence type="predicted"/>
<name>A0A0R2JU31_9LACO</name>
<protein>
    <submittedName>
        <fullName evidence="1">Uncharacterized protein</fullName>
    </submittedName>
</protein>
<evidence type="ECO:0000313" key="2">
    <source>
        <dbReference type="Proteomes" id="UP000051565"/>
    </source>
</evidence>
<gene>
    <name evidence="1" type="ORF">IV52_GL000816</name>
</gene>